<name>A0A4Q9H116_9BURK</name>
<keyword evidence="4" id="KW-0145">Chemotaxis</keyword>
<keyword evidence="6" id="KW-0808">Transferase</keyword>
<keyword evidence="7" id="KW-0547">Nucleotide-binding</keyword>
<dbReference type="RefSeq" id="WP_130967038.1">
    <property type="nucleotide sequence ID" value="NZ_SIXI01000002.1"/>
</dbReference>
<dbReference type="InterPro" id="IPR003594">
    <property type="entry name" value="HATPase_dom"/>
</dbReference>
<evidence type="ECO:0000256" key="5">
    <source>
        <dbReference type="ARBA" id="ARBA00022553"/>
    </source>
</evidence>
<evidence type="ECO:0000256" key="3">
    <source>
        <dbReference type="ARBA" id="ARBA00021495"/>
    </source>
</evidence>
<dbReference type="CDD" id="cd16916">
    <property type="entry name" value="HATPase_CheA-like"/>
    <property type="match status" value="1"/>
</dbReference>
<dbReference type="GO" id="GO:0005737">
    <property type="term" value="C:cytoplasm"/>
    <property type="evidence" value="ECO:0007669"/>
    <property type="project" value="InterPro"/>
</dbReference>
<dbReference type="SMART" id="SM01231">
    <property type="entry name" value="H-kinase_dim"/>
    <property type="match status" value="1"/>
</dbReference>
<feature type="domain" description="HPt" evidence="16">
    <location>
        <begin position="1"/>
        <end position="107"/>
    </location>
</feature>
<evidence type="ECO:0000256" key="9">
    <source>
        <dbReference type="ARBA" id="ARBA00022840"/>
    </source>
</evidence>
<dbReference type="PANTHER" id="PTHR43395">
    <property type="entry name" value="SENSOR HISTIDINE KINASE CHEA"/>
    <property type="match status" value="1"/>
</dbReference>
<dbReference type="InterPro" id="IPR036890">
    <property type="entry name" value="HATPase_C_sf"/>
</dbReference>
<dbReference type="Gene3D" id="2.30.30.40">
    <property type="entry name" value="SH3 Domains"/>
    <property type="match status" value="1"/>
</dbReference>
<dbReference type="GO" id="GO:0000155">
    <property type="term" value="F:phosphorelay sensor kinase activity"/>
    <property type="evidence" value="ECO:0007669"/>
    <property type="project" value="InterPro"/>
</dbReference>
<keyword evidence="10" id="KW-0902">Two-component regulatory system</keyword>
<dbReference type="InterPro" id="IPR036097">
    <property type="entry name" value="HisK_dim/P_sf"/>
</dbReference>
<evidence type="ECO:0000259" key="15">
    <source>
        <dbReference type="PROSITE" id="PS50851"/>
    </source>
</evidence>
<dbReference type="SUPFAM" id="SSF47226">
    <property type="entry name" value="Histidine-containing phosphotransfer domain, HPT domain"/>
    <property type="match status" value="1"/>
</dbReference>
<dbReference type="Gene3D" id="3.30.565.10">
    <property type="entry name" value="Histidine kinase-like ATPase, C-terminal domain"/>
    <property type="match status" value="1"/>
</dbReference>
<evidence type="ECO:0000256" key="11">
    <source>
        <dbReference type="ARBA" id="ARBA00035100"/>
    </source>
</evidence>
<dbReference type="GO" id="GO:0005524">
    <property type="term" value="F:ATP binding"/>
    <property type="evidence" value="ECO:0007669"/>
    <property type="project" value="UniProtKB-KW"/>
</dbReference>
<dbReference type="Gene3D" id="1.20.120.160">
    <property type="entry name" value="HPT domain"/>
    <property type="match status" value="1"/>
</dbReference>
<feature type="domain" description="CheW-like" evidence="15">
    <location>
        <begin position="590"/>
        <end position="721"/>
    </location>
</feature>
<dbReference type="InterPro" id="IPR036061">
    <property type="entry name" value="CheW-like_dom_sf"/>
</dbReference>
<dbReference type="Proteomes" id="UP000292120">
    <property type="component" value="Unassembled WGS sequence"/>
</dbReference>
<keyword evidence="9" id="KW-0067">ATP-binding</keyword>
<dbReference type="SUPFAM" id="SSF55874">
    <property type="entry name" value="ATPase domain of HSP90 chaperone/DNA topoisomerase II/histidine kinase"/>
    <property type="match status" value="1"/>
</dbReference>
<dbReference type="Pfam" id="PF01627">
    <property type="entry name" value="Hpt"/>
    <property type="match status" value="1"/>
</dbReference>
<dbReference type="SUPFAM" id="SSF47384">
    <property type="entry name" value="Homodimeric domain of signal transducing histidine kinase"/>
    <property type="match status" value="1"/>
</dbReference>
<feature type="modified residue" description="Phosphohistidine" evidence="12">
    <location>
        <position position="50"/>
    </location>
</feature>
<dbReference type="SUPFAM" id="SSF50341">
    <property type="entry name" value="CheW-like"/>
    <property type="match status" value="1"/>
</dbReference>
<evidence type="ECO:0000256" key="10">
    <source>
        <dbReference type="ARBA" id="ARBA00023012"/>
    </source>
</evidence>
<dbReference type="CDD" id="cd00088">
    <property type="entry name" value="HPT"/>
    <property type="match status" value="1"/>
</dbReference>
<dbReference type="EMBL" id="SIXI01000002">
    <property type="protein sequence ID" value="TBO32828.1"/>
    <property type="molecule type" value="Genomic_DNA"/>
</dbReference>
<evidence type="ECO:0000313" key="18">
    <source>
        <dbReference type="Proteomes" id="UP000292120"/>
    </source>
</evidence>
<evidence type="ECO:0000313" key="17">
    <source>
        <dbReference type="EMBL" id="TBO32828.1"/>
    </source>
</evidence>
<evidence type="ECO:0000256" key="2">
    <source>
        <dbReference type="ARBA" id="ARBA00012438"/>
    </source>
</evidence>
<feature type="domain" description="Histidine kinase" evidence="14">
    <location>
        <begin position="380"/>
        <end position="588"/>
    </location>
</feature>
<comment type="function">
    <text evidence="11">Involved in the transmission of sensory signals from the chemoreceptors to the flagellar motors. CheA is autophosphorylated; it can transfer its phosphate group to either CheB or CheY.</text>
</comment>
<gene>
    <name evidence="17" type="ORF">EYS42_06560</name>
</gene>
<dbReference type="Pfam" id="PF02518">
    <property type="entry name" value="HATPase_c"/>
    <property type="match status" value="1"/>
</dbReference>
<keyword evidence="8" id="KW-0418">Kinase</keyword>
<dbReference type="OrthoDB" id="9803176at2"/>
<dbReference type="FunFam" id="3.30.565.10:FF:000016">
    <property type="entry name" value="Chemotaxis protein CheA, putative"/>
    <property type="match status" value="1"/>
</dbReference>
<dbReference type="Pfam" id="PF01584">
    <property type="entry name" value="CheW"/>
    <property type="match status" value="1"/>
</dbReference>
<organism evidence="17 18">
    <name type="scientific">Aquabacterium lacunae</name>
    <dbReference type="NCBI Taxonomy" id="2528630"/>
    <lineage>
        <taxon>Bacteria</taxon>
        <taxon>Pseudomonadati</taxon>
        <taxon>Pseudomonadota</taxon>
        <taxon>Betaproteobacteria</taxon>
        <taxon>Burkholderiales</taxon>
        <taxon>Aquabacterium</taxon>
    </lineage>
</organism>
<evidence type="ECO:0000256" key="8">
    <source>
        <dbReference type="ARBA" id="ARBA00022777"/>
    </source>
</evidence>
<dbReference type="AlphaFoldDB" id="A0A4Q9H116"/>
<dbReference type="PANTHER" id="PTHR43395:SF10">
    <property type="entry name" value="CHEMOTAXIS PROTEIN CHEA"/>
    <property type="match status" value="1"/>
</dbReference>
<reference evidence="17 18" key="1">
    <citation type="submission" date="2019-02" db="EMBL/GenBank/DDBJ databases">
        <title>Aquabacterium sp. strain KMB7.</title>
        <authorList>
            <person name="Chen W.-M."/>
        </authorList>
    </citation>
    <scope>NUCLEOTIDE SEQUENCE [LARGE SCALE GENOMIC DNA]</scope>
    <source>
        <strain evidence="17 18">KMB7</strain>
    </source>
</reference>
<evidence type="ECO:0000256" key="12">
    <source>
        <dbReference type="PROSITE-ProRule" id="PRU00110"/>
    </source>
</evidence>
<dbReference type="EC" id="2.7.13.3" evidence="2"/>
<evidence type="ECO:0000259" key="16">
    <source>
        <dbReference type="PROSITE" id="PS50894"/>
    </source>
</evidence>
<keyword evidence="18" id="KW-1185">Reference proteome</keyword>
<protein>
    <recommendedName>
        <fullName evidence="3">Chemotaxis protein CheA</fullName>
        <ecNumber evidence="2">2.7.13.3</ecNumber>
    </recommendedName>
</protein>
<evidence type="ECO:0000259" key="14">
    <source>
        <dbReference type="PROSITE" id="PS50109"/>
    </source>
</evidence>
<comment type="catalytic activity">
    <reaction evidence="1">
        <text>ATP + protein L-histidine = ADP + protein N-phospho-L-histidine.</text>
        <dbReference type="EC" id="2.7.13.3"/>
    </reaction>
</comment>
<comment type="caution">
    <text evidence="17">The sequence shown here is derived from an EMBL/GenBank/DDBJ whole genome shotgun (WGS) entry which is preliminary data.</text>
</comment>
<dbReference type="InterPro" id="IPR051315">
    <property type="entry name" value="Bact_Chemotaxis_CheA"/>
</dbReference>
<dbReference type="InterPro" id="IPR036641">
    <property type="entry name" value="HPT_dom_sf"/>
</dbReference>
<evidence type="ECO:0000256" key="6">
    <source>
        <dbReference type="ARBA" id="ARBA00022679"/>
    </source>
</evidence>
<dbReference type="InterPro" id="IPR008207">
    <property type="entry name" value="Sig_transdc_His_kin_Hpt_dom"/>
</dbReference>
<evidence type="ECO:0000256" key="13">
    <source>
        <dbReference type="SAM" id="MobiDB-lite"/>
    </source>
</evidence>
<dbReference type="PRINTS" id="PR00344">
    <property type="entry name" value="BCTRLSENSOR"/>
</dbReference>
<evidence type="ECO:0000256" key="7">
    <source>
        <dbReference type="ARBA" id="ARBA00022741"/>
    </source>
</evidence>
<dbReference type="InterPro" id="IPR004358">
    <property type="entry name" value="Sig_transdc_His_kin-like_C"/>
</dbReference>
<dbReference type="PROSITE" id="PS50109">
    <property type="entry name" value="HIS_KIN"/>
    <property type="match status" value="1"/>
</dbReference>
<dbReference type="PROSITE" id="PS50851">
    <property type="entry name" value="CHEW"/>
    <property type="match status" value="1"/>
</dbReference>
<evidence type="ECO:0000256" key="1">
    <source>
        <dbReference type="ARBA" id="ARBA00000085"/>
    </source>
</evidence>
<dbReference type="CDD" id="cd00731">
    <property type="entry name" value="CheA_reg"/>
    <property type="match status" value="1"/>
</dbReference>
<dbReference type="GO" id="GO:0006935">
    <property type="term" value="P:chemotaxis"/>
    <property type="evidence" value="ECO:0007669"/>
    <property type="project" value="UniProtKB-KW"/>
</dbReference>
<dbReference type="SMART" id="SM00073">
    <property type="entry name" value="HPT"/>
    <property type="match status" value="1"/>
</dbReference>
<evidence type="ECO:0000256" key="4">
    <source>
        <dbReference type="ARBA" id="ARBA00022500"/>
    </source>
</evidence>
<dbReference type="Pfam" id="PF02895">
    <property type="entry name" value="H-kinase_dim"/>
    <property type="match status" value="1"/>
</dbReference>
<feature type="region of interest" description="Disordered" evidence="13">
    <location>
        <begin position="135"/>
        <end position="154"/>
    </location>
</feature>
<keyword evidence="5 12" id="KW-0597">Phosphoprotein</keyword>
<feature type="compositionally biased region" description="Low complexity" evidence="13">
    <location>
        <begin position="305"/>
        <end position="340"/>
    </location>
</feature>
<accession>A0A4Q9H116</accession>
<dbReference type="PROSITE" id="PS50894">
    <property type="entry name" value="HPT"/>
    <property type="match status" value="1"/>
</dbReference>
<dbReference type="Gene3D" id="1.10.287.560">
    <property type="entry name" value="Histidine kinase CheA-like, homodimeric domain"/>
    <property type="match status" value="1"/>
</dbReference>
<dbReference type="InterPro" id="IPR002545">
    <property type="entry name" value="CheW-lke_dom"/>
</dbReference>
<proteinExistence type="predicted"/>
<dbReference type="InterPro" id="IPR005467">
    <property type="entry name" value="His_kinase_dom"/>
</dbReference>
<dbReference type="SMART" id="SM00387">
    <property type="entry name" value="HATPase_c"/>
    <property type="match status" value="1"/>
</dbReference>
<feature type="region of interest" description="Disordered" evidence="13">
    <location>
        <begin position="295"/>
        <end position="340"/>
    </location>
</feature>
<dbReference type="SMART" id="SM00260">
    <property type="entry name" value="CheW"/>
    <property type="match status" value="1"/>
</dbReference>
<dbReference type="InterPro" id="IPR004105">
    <property type="entry name" value="CheA-like_dim"/>
</dbReference>
<dbReference type="InterPro" id="IPR037006">
    <property type="entry name" value="CheA-like_homodim_sf"/>
</dbReference>
<sequence length="748" mass="79385">MSMDMQAAVQAFLVEGRELAQELEQGLLSLEQGHDPNDANLINAMFRAAHTIKGSAGIVGIDSLTRFTHKVETLLDRVRSGEPLLDGGMITQLLRCCDHINRLLDLAERGDPLGQEASGDEAALLAGLDPAAPGQPAASATVSTGASPAAPTTAGADAAQGFRLWAVFGRDSLRDGMDPASALIYLSERVHIQRSALVTPHVPPLDKLDAEDCWVALALEADSGVIDDAREAFEFFLDRTVMVMLPLGASLTEVHEALAPVREALGDVAPTEWLDSGLLKAGEWAALPALPTPAAASAGGWEPHAPATAATTAPTTVPTSTATSATPSATSGASASPAGGSARFVRVPAERLDELIVQVGELVIASAGVDVLARDTRNTRLQEAVSALMQLVDGIQSGTLQLRMVPIGETFSRFQRVVRDVSRELGKSIQLEIVGGDTELDKAMVERIGDPLMHLVRNAMDHGLETPEERRRTGKPEMGTLRLRAFHESGNVVVEVSDDGRGLDRDRILHKALQKGLITTAEGLTDPEVFQLIFEPGFSTAEQVTNLSGRGVGMDVVKKSIEALRGAITLNSRKGEGTLLQMRLPLTLAIIDGFMVGVDHERFIVPLDVVVECIELPPDALVPERPMYLNLRGEVLPYVSLRQTFQIGGEVTRRPSVVVVRSGEFKTGILVDTLHGEIQTVIKPMSGIFKHMKSICGTSILGTGDIALILDVNQLVQGSVDKATRMAAAAASASTPAASVAAASTHHL</sequence>